<dbReference type="AlphaFoldDB" id="A0A9E9EMK4"/>
<evidence type="ECO:0000256" key="3">
    <source>
        <dbReference type="ARBA" id="ARBA00022448"/>
    </source>
</evidence>
<dbReference type="InterPro" id="IPR045083">
    <property type="entry name" value="ATP_synth_F0_asu_bact/mt"/>
</dbReference>
<evidence type="ECO:0000256" key="8">
    <source>
        <dbReference type="ARBA" id="ARBA00023065"/>
    </source>
</evidence>
<evidence type="ECO:0000256" key="4">
    <source>
        <dbReference type="ARBA" id="ARBA00022547"/>
    </source>
</evidence>
<evidence type="ECO:0000313" key="13">
    <source>
        <dbReference type="EMBL" id="WAN37057.1"/>
    </source>
</evidence>
<dbReference type="NCBIfam" id="TIGR01131">
    <property type="entry name" value="ATP_synt_6_or_A"/>
    <property type="match status" value="1"/>
</dbReference>
<accession>A0A9E9EMK4</accession>
<protein>
    <recommendedName>
        <fullName evidence="11">ATP synthase subunit a</fullName>
    </recommendedName>
</protein>
<sequence>MKLNLFNAFDPYSGNMYFMFNILVMILVFFFPLKFWYFNSRHMYLIMNIFFFLKKEFLLLLGKKLFGGVLIYISLFFFVLYFNIFGMLPYTFAMTSQVNMNFYFSFIFFLIFFLLGFFKKTFNMLIHITPMGSPFILSPLLVIIELISLIIRPMTLSIRLTANIIAGHILMEILLSPSENMNIFYKLMFYICILPIFSLELMVCFVQAFVISSLSTLYLSEPLNH</sequence>
<feature type="transmembrane region" description="Helical" evidence="12">
    <location>
        <begin position="187"/>
        <end position="211"/>
    </location>
</feature>
<keyword evidence="8" id="KW-0406">Ion transport</keyword>
<reference evidence="13" key="1">
    <citation type="submission" date="2021-03" db="EMBL/GenBank/DDBJ databases">
        <title>Studies on the comparative mitochondrial genomics and phylogeny of Phlaeothripidae (Thysanoptera).</title>
        <authorList>
            <person name="Xie D."/>
            <person name="Dang L."/>
        </authorList>
    </citation>
    <scope>NUCLEOTIDE SEQUENCE</scope>
</reference>
<keyword evidence="4" id="KW-0138">CF(0)</keyword>
<dbReference type="GO" id="GO:0046933">
    <property type="term" value="F:proton-transporting ATP synthase activity, rotational mechanism"/>
    <property type="evidence" value="ECO:0007669"/>
    <property type="project" value="TreeGrafter"/>
</dbReference>
<organism evidence="13">
    <name type="scientific">Psephenothrips eriobotryae</name>
    <dbReference type="NCBI Taxonomy" id="2913602"/>
    <lineage>
        <taxon>Eukaryota</taxon>
        <taxon>Metazoa</taxon>
        <taxon>Ecdysozoa</taxon>
        <taxon>Arthropoda</taxon>
        <taxon>Hexapoda</taxon>
        <taxon>Insecta</taxon>
        <taxon>Pterygota</taxon>
        <taxon>Neoptera</taxon>
        <taxon>Paraneoptera</taxon>
        <taxon>Thysanoptera</taxon>
        <taxon>Tubulifera</taxon>
        <taxon>Phlaeothripoidea</taxon>
        <taxon>Phlaeothripidae</taxon>
        <taxon>Phlaeothripinae</taxon>
        <taxon>Psephenothrips</taxon>
    </lineage>
</organism>
<keyword evidence="3" id="KW-0813">Transport</keyword>
<dbReference type="InterPro" id="IPR000568">
    <property type="entry name" value="ATP_synth_F0_asu"/>
</dbReference>
<dbReference type="CDD" id="cd00310">
    <property type="entry name" value="ATP-synt_Fo_a_6"/>
    <property type="match status" value="1"/>
</dbReference>
<gene>
    <name evidence="13" type="primary">ATP6</name>
</gene>
<dbReference type="PROSITE" id="PS00449">
    <property type="entry name" value="ATPASE_A"/>
    <property type="match status" value="1"/>
</dbReference>
<keyword evidence="10" id="KW-0066">ATP synthesis</keyword>
<evidence type="ECO:0000256" key="9">
    <source>
        <dbReference type="ARBA" id="ARBA00023136"/>
    </source>
</evidence>
<dbReference type="PRINTS" id="PR00123">
    <property type="entry name" value="ATPASEA"/>
</dbReference>
<dbReference type="PANTHER" id="PTHR11410">
    <property type="entry name" value="ATP SYNTHASE SUBUNIT A"/>
    <property type="match status" value="1"/>
</dbReference>
<evidence type="ECO:0000256" key="7">
    <source>
        <dbReference type="ARBA" id="ARBA00022989"/>
    </source>
</evidence>
<evidence type="ECO:0000256" key="5">
    <source>
        <dbReference type="ARBA" id="ARBA00022692"/>
    </source>
</evidence>
<evidence type="ECO:0000256" key="1">
    <source>
        <dbReference type="ARBA" id="ARBA00004141"/>
    </source>
</evidence>
<dbReference type="GO" id="GO:0045259">
    <property type="term" value="C:proton-transporting ATP synthase complex"/>
    <property type="evidence" value="ECO:0007669"/>
    <property type="project" value="UniProtKB-KW"/>
</dbReference>
<name>A0A9E9EMK4_9NEOP</name>
<feature type="transmembrane region" description="Helical" evidence="12">
    <location>
        <begin position="102"/>
        <end position="119"/>
    </location>
</feature>
<feature type="transmembrane region" description="Helical" evidence="12">
    <location>
        <begin position="131"/>
        <end position="151"/>
    </location>
</feature>
<keyword evidence="7 12" id="KW-1133">Transmembrane helix</keyword>
<comment type="similarity">
    <text evidence="2">Belongs to the ATPase A chain family.</text>
</comment>
<dbReference type="GO" id="GO:0005743">
    <property type="term" value="C:mitochondrial inner membrane"/>
    <property type="evidence" value="ECO:0007669"/>
    <property type="project" value="UniProtKB-SubCell"/>
</dbReference>
<geneLocation type="mitochondrion" evidence="13"/>
<evidence type="ECO:0000256" key="12">
    <source>
        <dbReference type="SAM" id="Phobius"/>
    </source>
</evidence>
<feature type="transmembrane region" description="Helical" evidence="12">
    <location>
        <begin position="57"/>
        <end position="82"/>
    </location>
</feature>
<keyword evidence="9 12" id="KW-0472">Membrane</keyword>
<dbReference type="InterPro" id="IPR023011">
    <property type="entry name" value="ATP_synth_F0_asu_AS"/>
</dbReference>
<keyword evidence="13" id="KW-0496">Mitochondrion</keyword>
<proteinExistence type="inferred from homology"/>
<keyword evidence="5 12" id="KW-0812">Transmembrane</keyword>
<evidence type="ECO:0000256" key="11">
    <source>
        <dbReference type="RuleBase" id="RU004450"/>
    </source>
</evidence>
<evidence type="ECO:0000256" key="10">
    <source>
        <dbReference type="ARBA" id="ARBA00023310"/>
    </source>
</evidence>
<evidence type="ECO:0000256" key="6">
    <source>
        <dbReference type="ARBA" id="ARBA00022781"/>
    </source>
</evidence>
<dbReference type="Gene3D" id="1.20.120.220">
    <property type="entry name" value="ATP synthase, F0 complex, subunit A"/>
    <property type="match status" value="1"/>
</dbReference>
<comment type="subcellular location">
    <subcellularLocation>
        <location evidence="1">Membrane</location>
        <topology evidence="1">Multi-pass membrane protein</topology>
    </subcellularLocation>
    <subcellularLocation>
        <location evidence="11">Mitochondrion inner membrane</location>
        <topology evidence="11">Multi-pass membrane protein</topology>
    </subcellularLocation>
</comment>
<dbReference type="Pfam" id="PF00119">
    <property type="entry name" value="ATP-synt_A"/>
    <property type="match status" value="1"/>
</dbReference>
<dbReference type="InterPro" id="IPR035908">
    <property type="entry name" value="F0_ATP_A_sf"/>
</dbReference>
<dbReference type="SUPFAM" id="SSF81336">
    <property type="entry name" value="F1F0 ATP synthase subunit A"/>
    <property type="match status" value="1"/>
</dbReference>
<dbReference type="EMBL" id="MW793907">
    <property type="protein sequence ID" value="WAN37057.1"/>
    <property type="molecule type" value="Genomic_DNA"/>
</dbReference>
<evidence type="ECO:0000256" key="2">
    <source>
        <dbReference type="ARBA" id="ARBA00006810"/>
    </source>
</evidence>
<dbReference type="PANTHER" id="PTHR11410:SF0">
    <property type="entry name" value="ATP SYNTHASE SUBUNIT A"/>
    <property type="match status" value="1"/>
</dbReference>
<keyword evidence="6" id="KW-0375">Hydrogen ion transport</keyword>
<feature type="transmembrane region" description="Helical" evidence="12">
    <location>
        <begin position="16"/>
        <end position="37"/>
    </location>
</feature>